<dbReference type="CDD" id="cd02181">
    <property type="entry name" value="GH16_fungal_Lam16A_glucanase"/>
    <property type="match status" value="1"/>
</dbReference>
<dbReference type="PANTHER" id="PTHR10963:SF24">
    <property type="entry name" value="GLYCOSIDASE C21B10.07-RELATED"/>
    <property type="match status" value="1"/>
</dbReference>
<keyword evidence="4" id="KW-0732">Signal</keyword>
<dbReference type="GO" id="GO:0004553">
    <property type="term" value="F:hydrolase activity, hydrolyzing O-glycosyl compounds"/>
    <property type="evidence" value="ECO:0007669"/>
    <property type="project" value="InterPro"/>
</dbReference>
<name>A0A9Q3HY47_9BASI</name>
<evidence type="ECO:0000313" key="7">
    <source>
        <dbReference type="Proteomes" id="UP000765509"/>
    </source>
</evidence>
<dbReference type="InterPro" id="IPR000757">
    <property type="entry name" value="Beta-glucanase-like"/>
</dbReference>
<sequence>MVYSRTIPNLFISAIFLISDLLPSYGKSNFEHPSQKHRTHQKISARNIGAGINLAISTSTRNQTSNTKKYKLSLESAGSKFFDDWDFFSEADPTHGMVNYQTADEAWKSGLVYVGPSSSNKNLITATMKVDNSTWLQDGQNRNSIRLSSKKSFKYGLLVLDVVKMPFGCSTWPAFWTVGQNWPTDGEIDIVEGVNMLTTNQMTLHTAPGCSIQNPMLQEAVGKVLSTNCDAHAASNTGCGVTDPSDCSYGQPFNKDGGGVFAMEWTPSGISVWRFRRSQIPLDLRQGRTPEPSKWSVRPMAHWSDNACNSLKDQFGEHKIIFDITLCGDWAGSDGVYNANGQCQGTCASSVKNPTNFNDAFWEVASVRLYQ</sequence>
<comment type="similarity">
    <text evidence="1">Belongs to the glycosyl hydrolase 16 family.</text>
</comment>
<feature type="signal peptide" evidence="4">
    <location>
        <begin position="1"/>
        <end position="26"/>
    </location>
</feature>
<accession>A0A9Q3HY47</accession>
<organism evidence="6 7">
    <name type="scientific">Austropuccinia psidii MF-1</name>
    <dbReference type="NCBI Taxonomy" id="1389203"/>
    <lineage>
        <taxon>Eukaryota</taxon>
        <taxon>Fungi</taxon>
        <taxon>Dikarya</taxon>
        <taxon>Basidiomycota</taxon>
        <taxon>Pucciniomycotina</taxon>
        <taxon>Pucciniomycetes</taxon>
        <taxon>Pucciniales</taxon>
        <taxon>Sphaerophragmiaceae</taxon>
        <taxon>Austropuccinia</taxon>
    </lineage>
</organism>
<dbReference type="InterPro" id="IPR050546">
    <property type="entry name" value="Glycosyl_Hydrlase_16"/>
</dbReference>
<reference evidence="6" key="1">
    <citation type="submission" date="2021-03" db="EMBL/GenBank/DDBJ databases">
        <title>Draft genome sequence of rust myrtle Austropuccinia psidii MF-1, a brazilian biotype.</title>
        <authorList>
            <person name="Quecine M.C."/>
            <person name="Pachon D.M.R."/>
            <person name="Bonatelli M.L."/>
            <person name="Correr F.H."/>
            <person name="Franceschini L.M."/>
            <person name="Leite T.F."/>
            <person name="Margarido G.R.A."/>
            <person name="Almeida C.A."/>
            <person name="Ferrarezi J.A."/>
            <person name="Labate C.A."/>
        </authorList>
    </citation>
    <scope>NUCLEOTIDE SEQUENCE</scope>
    <source>
        <strain evidence="6">MF-1</strain>
    </source>
</reference>
<evidence type="ECO:0000256" key="4">
    <source>
        <dbReference type="SAM" id="SignalP"/>
    </source>
</evidence>
<gene>
    <name evidence="6" type="ORF">O181_061063</name>
</gene>
<dbReference type="FunFam" id="2.60.120.200:FF:000114">
    <property type="entry name" value="Probable endo-1,3(4)-beta-glucanase NFIA_089530"/>
    <property type="match status" value="1"/>
</dbReference>
<dbReference type="AlphaFoldDB" id="A0A9Q3HY47"/>
<keyword evidence="2" id="KW-0378">Hydrolase</keyword>
<feature type="chain" id="PRO_5040182240" description="GH16 domain-containing protein" evidence="4">
    <location>
        <begin position="27"/>
        <end position="371"/>
    </location>
</feature>
<dbReference type="PANTHER" id="PTHR10963">
    <property type="entry name" value="GLYCOSYL HYDROLASE-RELATED"/>
    <property type="match status" value="1"/>
</dbReference>
<evidence type="ECO:0000256" key="2">
    <source>
        <dbReference type="ARBA" id="ARBA00022801"/>
    </source>
</evidence>
<dbReference type="OrthoDB" id="2497484at2759"/>
<dbReference type="PROSITE" id="PS51762">
    <property type="entry name" value="GH16_2"/>
    <property type="match status" value="1"/>
</dbReference>
<dbReference type="EMBL" id="AVOT02028758">
    <property type="protein sequence ID" value="MBW0521348.1"/>
    <property type="molecule type" value="Genomic_DNA"/>
</dbReference>
<dbReference type="SUPFAM" id="SSF49899">
    <property type="entry name" value="Concanavalin A-like lectins/glucanases"/>
    <property type="match status" value="1"/>
</dbReference>
<keyword evidence="3" id="KW-0326">Glycosidase</keyword>
<comment type="caution">
    <text evidence="6">The sequence shown here is derived from an EMBL/GenBank/DDBJ whole genome shotgun (WGS) entry which is preliminary data.</text>
</comment>
<dbReference type="Proteomes" id="UP000765509">
    <property type="component" value="Unassembled WGS sequence"/>
</dbReference>
<feature type="domain" description="GH16" evidence="5">
    <location>
        <begin position="59"/>
        <end position="339"/>
    </location>
</feature>
<evidence type="ECO:0000256" key="3">
    <source>
        <dbReference type="ARBA" id="ARBA00023295"/>
    </source>
</evidence>
<evidence type="ECO:0000259" key="5">
    <source>
        <dbReference type="PROSITE" id="PS51762"/>
    </source>
</evidence>
<dbReference type="Pfam" id="PF26113">
    <property type="entry name" value="GH16_XgeA"/>
    <property type="match status" value="1"/>
</dbReference>
<dbReference type="GO" id="GO:0009251">
    <property type="term" value="P:glucan catabolic process"/>
    <property type="evidence" value="ECO:0007669"/>
    <property type="project" value="TreeGrafter"/>
</dbReference>
<protein>
    <recommendedName>
        <fullName evidence="5">GH16 domain-containing protein</fullName>
    </recommendedName>
</protein>
<dbReference type="InterPro" id="IPR013320">
    <property type="entry name" value="ConA-like_dom_sf"/>
</dbReference>
<evidence type="ECO:0000256" key="1">
    <source>
        <dbReference type="ARBA" id="ARBA00006865"/>
    </source>
</evidence>
<keyword evidence="7" id="KW-1185">Reference proteome</keyword>
<evidence type="ECO:0000313" key="6">
    <source>
        <dbReference type="EMBL" id="MBW0521348.1"/>
    </source>
</evidence>
<proteinExistence type="inferred from homology"/>
<dbReference type="Gene3D" id="2.60.120.200">
    <property type="match status" value="1"/>
</dbReference>